<dbReference type="InterPro" id="IPR003171">
    <property type="entry name" value="Mehydrof_redctse-like"/>
</dbReference>
<dbReference type="EMBL" id="SOAM01000005">
    <property type="protein sequence ID" value="TDS74478.1"/>
    <property type="molecule type" value="Genomic_DNA"/>
</dbReference>
<evidence type="ECO:0000256" key="6">
    <source>
        <dbReference type="ARBA" id="ARBA00023002"/>
    </source>
</evidence>
<proteinExistence type="inferred from homology"/>
<evidence type="ECO:0000256" key="8">
    <source>
        <dbReference type="RuleBase" id="RU003862"/>
    </source>
</evidence>
<dbReference type="InterPro" id="IPR029041">
    <property type="entry name" value="FAD-linked_oxidoreductase-like"/>
</dbReference>
<dbReference type="Pfam" id="PF02219">
    <property type="entry name" value="MTHFR"/>
    <property type="match status" value="1"/>
</dbReference>
<evidence type="ECO:0000256" key="7">
    <source>
        <dbReference type="ARBA" id="ARBA00048628"/>
    </source>
</evidence>
<evidence type="ECO:0000313" key="10">
    <source>
        <dbReference type="Proteomes" id="UP000295344"/>
    </source>
</evidence>
<comment type="caution">
    <text evidence="9">The sequence shown here is derived from an EMBL/GenBank/DDBJ whole genome shotgun (WGS) entry which is preliminary data.</text>
</comment>
<dbReference type="RefSeq" id="WP_246018217.1">
    <property type="nucleotide sequence ID" value="NZ_BAAARP010000001.1"/>
</dbReference>
<reference evidence="9 10" key="1">
    <citation type="submission" date="2019-03" db="EMBL/GenBank/DDBJ databases">
        <title>Genomic Encyclopedia of Archaeal and Bacterial Type Strains, Phase II (KMG-II): from individual species to whole genera.</title>
        <authorList>
            <person name="Goeker M."/>
        </authorList>
    </citation>
    <scope>NUCLEOTIDE SEQUENCE [LARGE SCALE GENOMIC DNA]</scope>
    <source>
        <strain evidence="9 10">DSM 24782</strain>
    </source>
</reference>
<evidence type="ECO:0000256" key="1">
    <source>
        <dbReference type="ARBA" id="ARBA00001974"/>
    </source>
</evidence>
<protein>
    <recommendedName>
        <fullName evidence="8">Methylenetetrahydrofolate reductase</fullName>
    </recommendedName>
</protein>
<comment type="cofactor">
    <cofactor evidence="1 8">
        <name>FAD</name>
        <dbReference type="ChEBI" id="CHEBI:57692"/>
    </cofactor>
</comment>
<dbReference type="GO" id="GO:0005829">
    <property type="term" value="C:cytosol"/>
    <property type="evidence" value="ECO:0007669"/>
    <property type="project" value="TreeGrafter"/>
</dbReference>
<accession>A0A4R7FDZ4</accession>
<keyword evidence="5 8" id="KW-0274">FAD</keyword>
<dbReference type="PANTHER" id="PTHR45754">
    <property type="entry name" value="METHYLENETETRAHYDROFOLATE REDUCTASE"/>
    <property type="match status" value="1"/>
</dbReference>
<dbReference type="AlphaFoldDB" id="A0A4R7FDZ4"/>
<dbReference type="GO" id="GO:0106312">
    <property type="term" value="F:methylenetetrahydrofolate reductase (NADH) activity"/>
    <property type="evidence" value="ECO:0007669"/>
    <property type="project" value="UniProtKB-EC"/>
</dbReference>
<keyword evidence="6 8" id="KW-0560">Oxidoreductase</keyword>
<organism evidence="9 10">
    <name type="scientific">Amnibacterium kyonggiense</name>
    <dbReference type="NCBI Taxonomy" id="595671"/>
    <lineage>
        <taxon>Bacteria</taxon>
        <taxon>Bacillati</taxon>
        <taxon>Actinomycetota</taxon>
        <taxon>Actinomycetes</taxon>
        <taxon>Micrococcales</taxon>
        <taxon>Microbacteriaceae</taxon>
        <taxon>Amnibacterium</taxon>
    </lineage>
</organism>
<name>A0A4R7FDZ4_9MICO</name>
<dbReference type="GO" id="GO:0071949">
    <property type="term" value="F:FAD binding"/>
    <property type="evidence" value="ECO:0007669"/>
    <property type="project" value="TreeGrafter"/>
</dbReference>
<dbReference type="PANTHER" id="PTHR45754:SF3">
    <property type="entry name" value="METHYLENETETRAHYDROFOLATE REDUCTASE (NADPH)"/>
    <property type="match status" value="1"/>
</dbReference>
<keyword evidence="4 8" id="KW-0285">Flavoprotein</keyword>
<comment type="similarity">
    <text evidence="3 8">Belongs to the methylenetetrahydrofolate reductase family.</text>
</comment>
<sequence length="293" mass="30565">MATIGTTNESAARLLAGCSLEMTGKDVPALVEAEGLIPAGTRVNVTFLGNEDLETRVAAVRAVLERSLLPVPHLSARRLRSAAELDEYLGRLAEVGGAERVFVVGGDPAAAEGPFDSALDVVRSGALGAHGVREVGVTGYPEGHPDIAEDVLWAALRDKVSEIGAQGLQASVITQFAFDADAVVSWIRRARTEGVNAPVRVGVPGPAGVKRLLGFARRFGVRSNATIVRKYGFSLTNLMGSAGPDAFVDDLAARLEAEPGLGEVGLHLYTFGGVATSARWVAERRGATGGDAR</sequence>
<comment type="catalytic activity">
    <reaction evidence="7">
        <text>(6S)-5-methyl-5,6,7,8-tetrahydrofolate + NAD(+) = (6R)-5,10-methylene-5,6,7,8-tetrahydrofolate + NADH + H(+)</text>
        <dbReference type="Rhea" id="RHEA:19821"/>
        <dbReference type="ChEBI" id="CHEBI:15378"/>
        <dbReference type="ChEBI" id="CHEBI:15636"/>
        <dbReference type="ChEBI" id="CHEBI:18608"/>
        <dbReference type="ChEBI" id="CHEBI:57540"/>
        <dbReference type="ChEBI" id="CHEBI:57945"/>
        <dbReference type="EC" id="1.5.1.54"/>
    </reaction>
    <physiologicalReaction direction="right-to-left" evidence="7">
        <dbReference type="Rhea" id="RHEA:19823"/>
    </physiologicalReaction>
</comment>
<dbReference type="Gene3D" id="3.20.20.220">
    <property type="match status" value="1"/>
</dbReference>
<evidence type="ECO:0000256" key="4">
    <source>
        <dbReference type="ARBA" id="ARBA00022630"/>
    </source>
</evidence>
<evidence type="ECO:0000256" key="2">
    <source>
        <dbReference type="ARBA" id="ARBA00004777"/>
    </source>
</evidence>
<dbReference type="UniPathway" id="UPA00193"/>
<comment type="pathway">
    <text evidence="2 8">One-carbon metabolism; tetrahydrofolate interconversion.</text>
</comment>
<dbReference type="GO" id="GO:0035999">
    <property type="term" value="P:tetrahydrofolate interconversion"/>
    <property type="evidence" value="ECO:0007669"/>
    <property type="project" value="UniProtKB-UniPathway"/>
</dbReference>
<evidence type="ECO:0000313" key="9">
    <source>
        <dbReference type="EMBL" id="TDS74478.1"/>
    </source>
</evidence>
<gene>
    <name evidence="9" type="ORF">CLV52_3660</name>
</gene>
<dbReference type="SUPFAM" id="SSF51730">
    <property type="entry name" value="FAD-linked oxidoreductase"/>
    <property type="match status" value="1"/>
</dbReference>
<dbReference type="Proteomes" id="UP000295344">
    <property type="component" value="Unassembled WGS sequence"/>
</dbReference>
<evidence type="ECO:0000256" key="5">
    <source>
        <dbReference type="ARBA" id="ARBA00022827"/>
    </source>
</evidence>
<evidence type="ECO:0000256" key="3">
    <source>
        <dbReference type="ARBA" id="ARBA00006743"/>
    </source>
</evidence>
<keyword evidence="10" id="KW-1185">Reference proteome</keyword>
<dbReference type="GO" id="GO:0009086">
    <property type="term" value="P:methionine biosynthetic process"/>
    <property type="evidence" value="ECO:0007669"/>
    <property type="project" value="TreeGrafter"/>
</dbReference>